<sequence length="40" mass="4578">MSGIPPVVYWTVTALCIGALVWTIWTIRRTGWTPWDDDEA</sequence>
<keyword evidence="1" id="KW-1133">Transmembrane helix</keyword>
<evidence type="ECO:0000313" key="2">
    <source>
        <dbReference type="EMBL" id="MFD1610863.1"/>
    </source>
</evidence>
<protein>
    <recommendedName>
        <fullName evidence="4">Heme exporter protein D</fullName>
    </recommendedName>
</protein>
<reference evidence="3" key="1">
    <citation type="journal article" date="2019" name="Int. J. Syst. Evol. Microbiol.">
        <title>The Global Catalogue of Microorganisms (GCM) 10K type strain sequencing project: providing services to taxonomists for standard genome sequencing and annotation.</title>
        <authorList>
            <consortium name="The Broad Institute Genomics Platform"/>
            <consortium name="The Broad Institute Genome Sequencing Center for Infectious Disease"/>
            <person name="Wu L."/>
            <person name="Ma J."/>
        </authorList>
    </citation>
    <scope>NUCLEOTIDE SEQUENCE [LARGE SCALE GENOMIC DNA]</scope>
    <source>
        <strain evidence="3">CGMCC 1.16275</strain>
    </source>
</reference>
<proteinExistence type="predicted"/>
<gene>
    <name evidence="2" type="ORF">ACFSCW_03500</name>
</gene>
<dbReference type="Proteomes" id="UP001597115">
    <property type="component" value="Unassembled WGS sequence"/>
</dbReference>
<comment type="caution">
    <text evidence="2">The sequence shown here is derived from an EMBL/GenBank/DDBJ whole genome shotgun (WGS) entry which is preliminary data.</text>
</comment>
<keyword evidence="1" id="KW-0812">Transmembrane</keyword>
<feature type="transmembrane region" description="Helical" evidence="1">
    <location>
        <begin position="7"/>
        <end position="27"/>
    </location>
</feature>
<keyword evidence="3" id="KW-1185">Reference proteome</keyword>
<name>A0ABW4I0E7_9SPHN</name>
<organism evidence="2 3">
    <name type="scientific">Sphingomonas tabacisoli</name>
    <dbReference type="NCBI Taxonomy" id="2249466"/>
    <lineage>
        <taxon>Bacteria</taxon>
        <taxon>Pseudomonadati</taxon>
        <taxon>Pseudomonadota</taxon>
        <taxon>Alphaproteobacteria</taxon>
        <taxon>Sphingomonadales</taxon>
        <taxon>Sphingomonadaceae</taxon>
        <taxon>Sphingomonas</taxon>
    </lineage>
</organism>
<evidence type="ECO:0000256" key="1">
    <source>
        <dbReference type="SAM" id="Phobius"/>
    </source>
</evidence>
<keyword evidence="1" id="KW-0472">Membrane</keyword>
<evidence type="ECO:0000313" key="3">
    <source>
        <dbReference type="Proteomes" id="UP001597115"/>
    </source>
</evidence>
<dbReference type="EMBL" id="JBHUDY010000001">
    <property type="protein sequence ID" value="MFD1610863.1"/>
    <property type="molecule type" value="Genomic_DNA"/>
</dbReference>
<accession>A0ABW4I0E7</accession>
<dbReference type="RefSeq" id="WP_380886945.1">
    <property type="nucleotide sequence ID" value="NZ_JBHUDY010000001.1"/>
</dbReference>
<evidence type="ECO:0008006" key="4">
    <source>
        <dbReference type="Google" id="ProtNLM"/>
    </source>
</evidence>